<proteinExistence type="predicted"/>
<keyword evidence="5" id="KW-1185">Reference proteome</keyword>
<comment type="caution">
    <text evidence="4">The sequence shown here is derived from an EMBL/GenBank/DDBJ whole genome shotgun (WGS) entry which is preliminary data.</text>
</comment>
<dbReference type="InterPro" id="IPR002110">
    <property type="entry name" value="Ankyrin_rpt"/>
</dbReference>
<dbReference type="AlphaFoldDB" id="X6P5W3"/>
<dbReference type="InterPro" id="IPR036770">
    <property type="entry name" value="Ankyrin_rpt-contain_sf"/>
</dbReference>
<organism evidence="4 5">
    <name type="scientific">Reticulomyxa filosa</name>
    <dbReference type="NCBI Taxonomy" id="46433"/>
    <lineage>
        <taxon>Eukaryota</taxon>
        <taxon>Sar</taxon>
        <taxon>Rhizaria</taxon>
        <taxon>Retaria</taxon>
        <taxon>Foraminifera</taxon>
        <taxon>Monothalamids</taxon>
        <taxon>Reticulomyxidae</taxon>
        <taxon>Reticulomyxa</taxon>
    </lineage>
</organism>
<accession>X6P5W3</accession>
<protein>
    <recommendedName>
        <fullName evidence="6">Ankyrin repeat protein</fullName>
    </recommendedName>
</protein>
<dbReference type="Gene3D" id="1.25.40.20">
    <property type="entry name" value="Ankyrin repeat-containing domain"/>
    <property type="match status" value="1"/>
</dbReference>
<sequence length="456" mass="53519">MYMLLFYVGLLWSKASALKEGDLIDLIQFIQDNNVSWFYDTVAKDSKLINYKYSSPNLQDSKQTQMVPHEYTFLDIATIFGNLEIVQYLLHHRIGGNPLESMYYICFNQSSFTDPWFNIPVSSLSNKEEFEDRFYSKSVLAMYLHYEVDINDRSSHKENISLITECMLQGYWEVTEMLLQNGANVYNKDKNGFDMIDWLVKAPVDKFCCCCCYHLLWSRTVLGHNAVLSQIIKFGELLKAYKVPFDVNRLSMLTKADEFALKHLEQIYSDEQSYSESVKQTSEQRVQSNRELIRQHLCDQKKKVERQIKERYQQTLSDTPRFGGKQESIRQRVLKAKICFHTIVFCFRLANVFFANNKPTIGRITDSDRREKWEAMKDAENKRLKRLESIQNEEMRQRDELRKMAAIRRTNFDIIVEEGIRDGEDSGTSKEIQGDPEASHEQGMKTQNQSEQHEDL</sequence>
<name>X6P5W3_RETFI</name>
<evidence type="ECO:0008006" key="6">
    <source>
        <dbReference type="Google" id="ProtNLM"/>
    </source>
</evidence>
<dbReference type="SMART" id="SM00248">
    <property type="entry name" value="ANK"/>
    <property type="match status" value="2"/>
</dbReference>
<evidence type="ECO:0000313" key="5">
    <source>
        <dbReference type="Proteomes" id="UP000023152"/>
    </source>
</evidence>
<evidence type="ECO:0000313" key="4">
    <source>
        <dbReference type="EMBL" id="ETO33479.1"/>
    </source>
</evidence>
<feature type="signal peptide" evidence="3">
    <location>
        <begin position="1"/>
        <end position="17"/>
    </location>
</feature>
<feature type="region of interest" description="Disordered" evidence="2">
    <location>
        <begin position="418"/>
        <end position="456"/>
    </location>
</feature>
<dbReference type="EMBL" id="ASPP01003362">
    <property type="protein sequence ID" value="ETO33479.1"/>
    <property type="molecule type" value="Genomic_DNA"/>
</dbReference>
<feature type="chain" id="PRO_5004976447" description="Ankyrin repeat protein" evidence="3">
    <location>
        <begin position="18"/>
        <end position="456"/>
    </location>
</feature>
<reference evidence="4 5" key="1">
    <citation type="journal article" date="2013" name="Curr. Biol.">
        <title>The Genome of the Foraminiferan Reticulomyxa filosa.</title>
        <authorList>
            <person name="Glockner G."/>
            <person name="Hulsmann N."/>
            <person name="Schleicher M."/>
            <person name="Noegel A.A."/>
            <person name="Eichinger L."/>
            <person name="Gallinger C."/>
            <person name="Pawlowski J."/>
            <person name="Sierra R."/>
            <person name="Euteneuer U."/>
            <person name="Pillet L."/>
            <person name="Moustafa A."/>
            <person name="Platzer M."/>
            <person name="Groth M."/>
            <person name="Szafranski K."/>
            <person name="Schliwa M."/>
        </authorList>
    </citation>
    <scope>NUCLEOTIDE SEQUENCE [LARGE SCALE GENOMIC DNA]</scope>
</reference>
<gene>
    <name evidence="4" type="ORF">RFI_03624</name>
</gene>
<dbReference type="SUPFAM" id="SSF48403">
    <property type="entry name" value="Ankyrin repeat"/>
    <property type="match status" value="1"/>
</dbReference>
<feature type="coiled-coil region" evidence="1">
    <location>
        <begin position="370"/>
        <end position="404"/>
    </location>
</feature>
<keyword evidence="3" id="KW-0732">Signal</keyword>
<evidence type="ECO:0000256" key="1">
    <source>
        <dbReference type="SAM" id="Coils"/>
    </source>
</evidence>
<feature type="compositionally biased region" description="Basic and acidic residues" evidence="2">
    <location>
        <begin position="418"/>
        <end position="428"/>
    </location>
</feature>
<dbReference type="Proteomes" id="UP000023152">
    <property type="component" value="Unassembled WGS sequence"/>
</dbReference>
<evidence type="ECO:0000256" key="2">
    <source>
        <dbReference type="SAM" id="MobiDB-lite"/>
    </source>
</evidence>
<keyword evidence="1" id="KW-0175">Coiled coil</keyword>
<evidence type="ECO:0000256" key="3">
    <source>
        <dbReference type="SAM" id="SignalP"/>
    </source>
</evidence>